<keyword evidence="1" id="KW-0472">Membrane</keyword>
<dbReference type="PANTHER" id="PTHR33444:SF2">
    <property type="entry name" value="MARVEL DOMAIN-CONTAINING PROTEIN"/>
    <property type="match status" value="1"/>
</dbReference>
<sequence>MDKIRDFKDNNPILYLVSGVLIIFFSVIFSAYPIAMIVVGATSLDKCPIEPYIPVWLVVSGSIAIFLLIVIIMSIIFQFIKPNAVVIGLFSLIIGIIGLFQFAWFITGRAGNVWVYSKNGKIDYIDPTSVFYCDQTLYLFAFWSITVSYILFAVSIIASTLIIIYCFIQNNLIKTFKKVMKHVCEVHKKNEFCECNIVQHV</sequence>
<organism evidence="2 3">
    <name type="scientific">Brachionus plicatilis</name>
    <name type="common">Marine rotifer</name>
    <name type="synonym">Brachionus muelleri</name>
    <dbReference type="NCBI Taxonomy" id="10195"/>
    <lineage>
        <taxon>Eukaryota</taxon>
        <taxon>Metazoa</taxon>
        <taxon>Spiralia</taxon>
        <taxon>Gnathifera</taxon>
        <taxon>Rotifera</taxon>
        <taxon>Eurotatoria</taxon>
        <taxon>Monogononta</taxon>
        <taxon>Pseudotrocha</taxon>
        <taxon>Ploima</taxon>
        <taxon>Brachionidae</taxon>
        <taxon>Brachionus</taxon>
    </lineage>
</organism>
<reference evidence="2 3" key="1">
    <citation type="journal article" date="2018" name="Sci. Rep.">
        <title>Genomic signatures of local adaptation to the degree of environmental predictability in rotifers.</title>
        <authorList>
            <person name="Franch-Gras L."/>
            <person name="Hahn C."/>
            <person name="Garcia-Roger E.M."/>
            <person name="Carmona M.J."/>
            <person name="Serra M."/>
            <person name="Gomez A."/>
        </authorList>
    </citation>
    <scope>NUCLEOTIDE SEQUENCE [LARGE SCALE GENOMIC DNA]</scope>
    <source>
        <strain evidence="2">HYR1</strain>
    </source>
</reference>
<keyword evidence="1" id="KW-0812">Transmembrane</keyword>
<evidence type="ECO:0000313" key="2">
    <source>
        <dbReference type="EMBL" id="RNA29483.1"/>
    </source>
</evidence>
<dbReference type="Proteomes" id="UP000276133">
    <property type="component" value="Unassembled WGS sequence"/>
</dbReference>
<name>A0A3M7S0Y8_BRAPC</name>
<proteinExistence type="predicted"/>
<keyword evidence="1" id="KW-1133">Transmembrane helix</keyword>
<protein>
    <submittedName>
        <fullName evidence="2">Uncharacterized protein</fullName>
    </submittedName>
</protein>
<feature type="transmembrane region" description="Helical" evidence="1">
    <location>
        <begin position="84"/>
        <end position="106"/>
    </location>
</feature>
<feature type="transmembrane region" description="Helical" evidence="1">
    <location>
        <begin position="55"/>
        <end position="77"/>
    </location>
</feature>
<feature type="transmembrane region" description="Helical" evidence="1">
    <location>
        <begin position="12"/>
        <end position="35"/>
    </location>
</feature>
<accession>A0A3M7S0Y8</accession>
<feature type="transmembrane region" description="Helical" evidence="1">
    <location>
        <begin position="137"/>
        <end position="168"/>
    </location>
</feature>
<gene>
    <name evidence="2" type="ORF">BpHYR1_011306</name>
</gene>
<evidence type="ECO:0000256" key="1">
    <source>
        <dbReference type="SAM" id="Phobius"/>
    </source>
</evidence>
<dbReference type="EMBL" id="REGN01002216">
    <property type="protein sequence ID" value="RNA29483.1"/>
    <property type="molecule type" value="Genomic_DNA"/>
</dbReference>
<keyword evidence="3" id="KW-1185">Reference proteome</keyword>
<evidence type="ECO:0000313" key="3">
    <source>
        <dbReference type="Proteomes" id="UP000276133"/>
    </source>
</evidence>
<dbReference type="AlphaFoldDB" id="A0A3M7S0Y8"/>
<dbReference type="PANTHER" id="PTHR33444">
    <property type="entry name" value="SI:DKEY-19B23.12-RELATED"/>
    <property type="match status" value="1"/>
</dbReference>
<dbReference type="STRING" id="10195.A0A3M7S0Y8"/>
<dbReference type="OrthoDB" id="6157510at2759"/>
<dbReference type="InterPro" id="IPR040350">
    <property type="entry name" value="TMEM272"/>
</dbReference>
<comment type="caution">
    <text evidence="2">The sequence shown here is derived from an EMBL/GenBank/DDBJ whole genome shotgun (WGS) entry which is preliminary data.</text>
</comment>